<keyword evidence="1" id="KW-0472">Membrane</keyword>
<evidence type="ECO:0000313" key="3">
    <source>
        <dbReference type="EMBL" id="CAB4189842.1"/>
    </source>
</evidence>
<evidence type="ECO:0000256" key="1">
    <source>
        <dbReference type="SAM" id="Phobius"/>
    </source>
</evidence>
<name>A0A6J5MS96_9CAUD</name>
<keyword evidence="1" id="KW-1133">Transmembrane helix</keyword>
<dbReference type="EMBL" id="LR797211">
    <property type="protein sequence ID" value="CAB4194399.1"/>
    <property type="molecule type" value="Genomic_DNA"/>
</dbReference>
<keyword evidence="1" id="KW-0812">Transmembrane</keyword>
<dbReference type="EMBL" id="LR797158">
    <property type="protein sequence ID" value="CAB4189842.1"/>
    <property type="molecule type" value="Genomic_DNA"/>
</dbReference>
<proteinExistence type="predicted"/>
<organism evidence="2">
    <name type="scientific">uncultured Caudovirales phage</name>
    <dbReference type="NCBI Taxonomy" id="2100421"/>
    <lineage>
        <taxon>Viruses</taxon>
        <taxon>Duplodnaviria</taxon>
        <taxon>Heunggongvirae</taxon>
        <taxon>Uroviricota</taxon>
        <taxon>Caudoviricetes</taxon>
        <taxon>Peduoviridae</taxon>
        <taxon>Maltschvirus</taxon>
        <taxon>Maltschvirus maltsch</taxon>
    </lineage>
</organism>
<evidence type="ECO:0000313" key="4">
    <source>
        <dbReference type="EMBL" id="CAB4194399.1"/>
    </source>
</evidence>
<evidence type="ECO:0000313" key="2">
    <source>
        <dbReference type="EMBL" id="CAB4149302.1"/>
    </source>
</evidence>
<sequence>MGLALLMCERCDAPQGSLDDKLDWRLSRNKEATMGKENLPLGEGGYWIGILGLVILLGVIFLKAVGL</sequence>
<feature type="transmembrane region" description="Helical" evidence="1">
    <location>
        <begin position="44"/>
        <end position="65"/>
    </location>
</feature>
<dbReference type="EMBL" id="LR796510">
    <property type="protein sequence ID" value="CAB4149302.1"/>
    <property type="molecule type" value="Genomic_DNA"/>
</dbReference>
<reference evidence="2" key="1">
    <citation type="submission" date="2020-04" db="EMBL/GenBank/DDBJ databases">
        <authorList>
            <person name="Chiriac C."/>
            <person name="Salcher M."/>
            <person name="Ghai R."/>
            <person name="Kavagutti S V."/>
        </authorList>
    </citation>
    <scope>NUCLEOTIDE SEQUENCE</scope>
</reference>
<gene>
    <name evidence="3" type="ORF">UFOVP1191_18</name>
    <name evidence="4" type="ORF">UFOVP1252_41</name>
    <name evidence="2" type="ORF">UFOVP529_80</name>
</gene>
<accession>A0A6J5MS96</accession>
<protein>
    <submittedName>
        <fullName evidence="2">Uncharacterized protein</fullName>
    </submittedName>
</protein>